<feature type="transmembrane region" description="Helical" evidence="1">
    <location>
        <begin position="60"/>
        <end position="79"/>
    </location>
</feature>
<reference evidence="2 3" key="1">
    <citation type="journal article" date="2014" name="PLoS ONE">
        <title>The first complete genome sequence of the class fimbriimonadia in the phylum armatimonadetes.</title>
        <authorList>
            <person name="Hu Z.Y."/>
            <person name="Wang Y.Z."/>
            <person name="Im W.T."/>
            <person name="Wang S.Y."/>
            <person name="Zhao G.P."/>
            <person name="Zheng H.J."/>
            <person name="Quan Z.X."/>
        </authorList>
    </citation>
    <scope>NUCLEOTIDE SEQUENCE [LARGE SCALE GENOMIC DNA]</scope>
    <source>
        <strain evidence="2">Gsoil 348</strain>
    </source>
</reference>
<feature type="transmembrane region" description="Helical" evidence="1">
    <location>
        <begin position="27"/>
        <end position="48"/>
    </location>
</feature>
<dbReference type="HOGENOM" id="CLU_893567_0_0_0"/>
<evidence type="ECO:0000313" key="3">
    <source>
        <dbReference type="Proteomes" id="UP000027982"/>
    </source>
</evidence>
<proteinExistence type="predicted"/>
<feature type="transmembrane region" description="Helical" evidence="1">
    <location>
        <begin position="112"/>
        <end position="128"/>
    </location>
</feature>
<sequence>MKRMLSGFGLAVLTLAALPILPDFLTIALRIFTCLAVAAYLLLTYLAYVPSRVTVGLLRFFALIAGVGFACELMLVAKHLDLPEIALASAFAGGAIVAAVGPFVALSLRRKLYFAFIVWLWLVIALLASTLSQLWASSLGTWAVLLIPIAARLRWELAHWEKTGQSVLVHELEQSRTTSWQILAELRFHSREKAVAAWEERQFCAGLVEMRKREATSAERYEELIRLCRAYPRVPLAWRLAYSAAISRGDHLLASELLVSCEELGQREVLDTFNTSTPEAPWLTWRQGDKRFERAQDDLASIGLSLGTAGP</sequence>
<keyword evidence="3" id="KW-1185">Reference proteome</keyword>
<protein>
    <submittedName>
        <fullName evidence="2">Uncharacterized protein</fullName>
    </submittedName>
</protein>
<keyword evidence="1" id="KW-0812">Transmembrane</keyword>
<keyword evidence="1" id="KW-0472">Membrane</keyword>
<name>A0A068NUK3_FIMGI</name>
<evidence type="ECO:0000256" key="1">
    <source>
        <dbReference type="SAM" id="Phobius"/>
    </source>
</evidence>
<dbReference type="Proteomes" id="UP000027982">
    <property type="component" value="Chromosome"/>
</dbReference>
<keyword evidence="1" id="KW-1133">Transmembrane helix</keyword>
<evidence type="ECO:0000313" key="2">
    <source>
        <dbReference type="EMBL" id="AIE87027.1"/>
    </source>
</evidence>
<dbReference type="RefSeq" id="WP_025229051.1">
    <property type="nucleotide sequence ID" value="NZ_CP007139.1"/>
</dbReference>
<dbReference type="STRING" id="661478.OP10G_3659"/>
<dbReference type="KEGG" id="fgi:OP10G_3659"/>
<feature type="transmembrane region" description="Helical" evidence="1">
    <location>
        <begin position="85"/>
        <end position="105"/>
    </location>
</feature>
<gene>
    <name evidence="2" type="ORF">OP10G_3659</name>
</gene>
<dbReference type="AlphaFoldDB" id="A0A068NUK3"/>
<accession>A0A068NUK3</accession>
<organism evidence="2 3">
    <name type="scientific">Fimbriimonas ginsengisoli Gsoil 348</name>
    <dbReference type="NCBI Taxonomy" id="661478"/>
    <lineage>
        <taxon>Bacteria</taxon>
        <taxon>Bacillati</taxon>
        <taxon>Armatimonadota</taxon>
        <taxon>Fimbriimonadia</taxon>
        <taxon>Fimbriimonadales</taxon>
        <taxon>Fimbriimonadaceae</taxon>
        <taxon>Fimbriimonas</taxon>
    </lineage>
</organism>
<dbReference type="EMBL" id="CP007139">
    <property type="protein sequence ID" value="AIE87027.1"/>
    <property type="molecule type" value="Genomic_DNA"/>
</dbReference>